<gene>
    <name evidence="1" type="ORF">PI23P_09685</name>
</gene>
<organism evidence="1 2">
    <name type="scientific">Polaribacter irgensii 23-P</name>
    <dbReference type="NCBI Taxonomy" id="313594"/>
    <lineage>
        <taxon>Bacteria</taxon>
        <taxon>Pseudomonadati</taxon>
        <taxon>Bacteroidota</taxon>
        <taxon>Flavobacteriia</taxon>
        <taxon>Flavobacteriales</taxon>
        <taxon>Flavobacteriaceae</taxon>
    </lineage>
</organism>
<evidence type="ECO:0000313" key="1">
    <source>
        <dbReference type="EMBL" id="EAR12889.1"/>
    </source>
</evidence>
<dbReference type="HOGENOM" id="CLU_3412786_0_0_10"/>
<protein>
    <submittedName>
        <fullName evidence="1">Uncharacterized protein</fullName>
    </submittedName>
</protein>
<dbReference type="EMBL" id="AAOG01000002">
    <property type="protein sequence ID" value="EAR12889.1"/>
    <property type="molecule type" value="Genomic_DNA"/>
</dbReference>
<dbReference type="STRING" id="313594.PI23P_09685"/>
<proteinExistence type="predicted"/>
<dbReference type="AlphaFoldDB" id="A4C0E6"/>
<dbReference type="Proteomes" id="UP000003053">
    <property type="component" value="Unassembled WGS sequence"/>
</dbReference>
<name>A4C0E6_9FLAO</name>
<sequence length="28" mass="3494">MFYKNEDIKHTKLPKFLIIFLPFKILKK</sequence>
<comment type="caution">
    <text evidence="1">The sequence shown here is derived from an EMBL/GenBank/DDBJ whole genome shotgun (WGS) entry which is preliminary data.</text>
</comment>
<reference evidence="1 2" key="1">
    <citation type="submission" date="2006-02" db="EMBL/GenBank/DDBJ databases">
        <authorList>
            <person name="Murray A."/>
            <person name="Staley J."/>
            <person name="Ferriera S."/>
            <person name="Johnson J."/>
            <person name="Kravitz S."/>
            <person name="Halpern A."/>
            <person name="Remington K."/>
            <person name="Beeson K."/>
            <person name="Tran B."/>
            <person name="Rogers Y.-H."/>
            <person name="Friedman R."/>
            <person name="Venter J.C."/>
        </authorList>
    </citation>
    <scope>NUCLEOTIDE SEQUENCE [LARGE SCALE GENOMIC DNA]</scope>
    <source>
        <strain evidence="1 2">23-P</strain>
    </source>
</reference>
<accession>A4C0E6</accession>
<evidence type="ECO:0000313" key="2">
    <source>
        <dbReference type="Proteomes" id="UP000003053"/>
    </source>
</evidence>
<keyword evidence="2" id="KW-1185">Reference proteome</keyword>